<keyword evidence="2" id="KW-1185">Reference proteome</keyword>
<dbReference type="EMBL" id="CP029077">
    <property type="protein sequence ID" value="QED23516.1"/>
    <property type="molecule type" value="Genomic_DNA"/>
</dbReference>
<accession>A0A5B8XEW7</accession>
<protein>
    <submittedName>
        <fullName evidence="1">Uncharacterized protein</fullName>
    </submittedName>
</protein>
<sequence>MQQKYWNTGQVNEALSEVVKVHSNETSPNIEVINNLDSYRIKDIAIFIASKMKDKSAIGKTFLIPILHDGHWMWGELVIGNNGCSFTTHSTKNRPIKYDKNDKLDIVDSFNLLLRREVLIQTAKDVVFFGKSSLSKNRQTDDYNCGRLIAYEIAMRFANIKDKIPSKGVYSKEFCRKIDELCTNSPRKISEFINLALSNSLIVENSVYSSKNLIKKDFIVKNNSLSQGANATKMQLKMPIVTTNEDMPSQIFNFQDIYKVKSINELQSLQSFSQSLSLKLPLSSLRKSFRKY</sequence>
<proteinExistence type="predicted"/>
<dbReference type="AlphaFoldDB" id="A0A5B8XEW7"/>
<name>A0A5B8XEW7_9RICK</name>
<dbReference type="Proteomes" id="UP000321934">
    <property type="component" value="Chromosome"/>
</dbReference>
<reference evidence="1 2" key="1">
    <citation type="journal article" date="2019" name="ISME J.">
        <title>Deianiraea, an extracellular bacterium associated with the ciliate Paramecium, suggests an alternative scenario for the evolution of Rickettsiales.</title>
        <authorList>
            <person name="Castelli M."/>
            <person name="Sabaneyeva E."/>
            <person name="Lanzoni O."/>
            <person name="Lebedeva N."/>
            <person name="Floriano A.M."/>
            <person name="Gaiarsa S."/>
            <person name="Benken K."/>
            <person name="Modeo L."/>
            <person name="Bandi C."/>
            <person name="Potekhin A."/>
            <person name="Sassera D."/>
            <person name="Petroni G."/>
        </authorList>
    </citation>
    <scope>NUCLEOTIDE SEQUENCE [LARGE SCALE GENOMIC DNA]</scope>
    <source>
        <strain evidence="1">CyL4-1</strain>
    </source>
</reference>
<evidence type="ECO:0000313" key="2">
    <source>
        <dbReference type="Proteomes" id="UP000321934"/>
    </source>
</evidence>
<gene>
    <name evidence="1" type="ORF">Deia_00725</name>
</gene>
<dbReference type="RefSeq" id="WP_146820784.1">
    <property type="nucleotide sequence ID" value="NZ_CP029077.1"/>
</dbReference>
<evidence type="ECO:0000313" key="1">
    <source>
        <dbReference type="EMBL" id="QED23516.1"/>
    </source>
</evidence>
<organism evidence="1 2">
    <name type="scientific">Candidatus Deianiraea vastatrix</name>
    <dbReference type="NCBI Taxonomy" id="2163644"/>
    <lineage>
        <taxon>Bacteria</taxon>
        <taxon>Pseudomonadati</taxon>
        <taxon>Pseudomonadota</taxon>
        <taxon>Alphaproteobacteria</taxon>
        <taxon>Rickettsiales</taxon>
        <taxon>Candidatus Deianiraeaceae</taxon>
        <taxon>Candidatus Deianiraea</taxon>
    </lineage>
</organism>